<dbReference type="OrthoDB" id="34459at2"/>
<gene>
    <name evidence="1" type="ORF">D4Q52_19975</name>
</gene>
<protein>
    <submittedName>
        <fullName evidence="1">Uncharacterized protein</fullName>
    </submittedName>
</protein>
<name>A0A418V1C6_RHOPL</name>
<evidence type="ECO:0000313" key="2">
    <source>
        <dbReference type="Proteomes" id="UP000285523"/>
    </source>
</evidence>
<dbReference type="Proteomes" id="UP000285523">
    <property type="component" value="Unassembled WGS sequence"/>
</dbReference>
<evidence type="ECO:0000313" key="1">
    <source>
        <dbReference type="EMBL" id="RJF69632.1"/>
    </source>
</evidence>
<proteinExistence type="predicted"/>
<reference evidence="1 2" key="1">
    <citation type="submission" date="2018-09" db="EMBL/GenBank/DDBJ databases">
        <title>Draft genome sequence of Rhodopseudomonas palustris 2.1.18.</title>
        <authorList>
            <person name="Robertson S.L."/>
            <person name="Meyer T.E."/>
            <person name="Kyndt J.A."/>
        </authorList>
    </citation>
    <scope>NUCLEOTIDE SEQUENCE [LARGE SCALE GENOMIC DNA]</scope>
    <source>
        <strain evidence="1 2">2.1.18</strain>
    </source>
</reference>
<dbReference type="AlphaFoldDB" id="A0A418V1C6"/>
<accession>A0A418V1C6</accession>
<organism evidence="1 2">
    <name type="scientific">Rhodopseudomonas palustris</name>
    <dbReference type="NCBI Taxonomy" id="1076"/>
    <lineage>
        <taxon>Bacteria</taxon>
        <taxon>Pseudomonadati</taxon>
        <taxon>Pseudomonadota</taxon>
        <taxon>Alphaproteobacteria</taxon>
        <taxon>Hyphomicrobiales</taxon>
        <taxon>Nitrobacteraceae</taxon>
        <taxon>Rhodopseudomonas</taxon>
    </lineage>
</organism>
<sequence length="114" mass="12587">MRKPARTYPVTPDGRYFVVRGRLWRCADPSLAEDDKAALVSALMAARRAVKTAKTAEDPAAEAKAHRAVDAAKRKLGERGPVWWTDSAPDYNRHMAKNSPYAEWYAALAANDGT</sequence>
<dbReference type="RefSeq" id="WP_119858324.1">
    <property type="nucleotide sequence ID" value="NZ_QYYD01000022.1"/>
</dbReference>
<comment type="caution">
    <text evidence="1">The sequence shown here is derived from an EMBL/GenBank/DDBJ whole genome shotgun (WGS) entry which is preliminary data.</text>
</comment>
<dbReference type="EMBL" id="QYYD01000022">
    <property type="protein sequence ID" value="RJF69632.1"/>
    <property type="molecule type" value="Genomic_DNA"/>
</dbReference>